<evidence type="ECO:0000313" key="7">
    <source>
        <dbReference type="EMBL" id="EIE21487.1"/>
    </source>
</evidence>
<dbReference type="RefSeq" id="XP_005646031.1">
    <property type="nucleotide sequence ID" value="XM_005645974.1"/>
</dbReference>
<gene>
    <name evidence="7" type="ORF">COCSUDRAFT_54004</name>
</gene>
<feature type="transmembrane region" description="Helical" evidence="6">
    <location>
        <begin position="349"/>
        <end position="369"/>
    </location>
</feature>
<keyword evidence="5 6" id="KW-0472">Membrane</keyword>
<sequence length="375" mass="41021">MGCLAAGYNSAKYFYFAGLALTAVLTWVLRDYASPALGHIGPLRDCLVITDSVLKATCVGKGVVLRISFGNFIFFAAHLLLLLCVSKEADLRRFFHTGLLPLQGIAWVGIIIACFAMPNHVFSVYGQIARVLSGFFLIIQIILLLGFIYAINEYLIDKDHASHKVALVGATVSMYACGLVIIGFMYHFYAPTASCSLNIFFITWTLIMGIAYSIFSVTPYRSKAAGLLTSATVFIYTAVVLFNALSSEPPGRCVLTAGNVSNGLQIFFFFLGLAIMLISVMTSSQEAASFRLGSGSSSDGDLPYRADFFHLIFMLASAYIAMVFTTWNLEGVSGRQTGDKGWVSVWVKIVSQWVSVLLYSWSMAAPVILKDREFV</sequence>
<proteinExistence type="inferred from homology"/>
<dbReference type="OrthoDB" id="5963193at2759"/>
<feature type="transmembrane region" description="Helical" evidence="6">
    <location>
        <begin position="164"/>
        <end position="190"/>
    </location>
</feature>
<keyword evidence="3 6" id="KW-0812">Transmembrane</keyword>
<feature type="transmembrane region" description="Helical" evidence="6">
    <location>
        <begin position="266"/>
        <end position="287"/>
    </location>
</feature>
<evidence type="ECO:0000313" key="8">
    <source>
        <dbReference type="Proteomes" id="UP000007264"/>
    </source>
</evidence>
<dbReference type="PANTHER" id="PTHR10383">
    <property type="entry name" value="SERINE INCORPORATOR"/>
    <property type="match status" value="1"/>
</dbReference>
<feature type="transmembrane region" description="Helical" evidence="6">
    <location>
        <begin position="196"/>
        <end position="215"/>
    </location>
</feature>
<evidence type="ECO:0000256" key="6">
    <source>
        <dbReference type="SAM" id="Phobius"/>
    </source>
</evidence>
<reference evidence="7 8" key="1">
    <citation type="journal article" date="2012" name="Genome Biol.">
        <title>The genome of the polar eukaryotic microalga coccomyxa subellipsoidea reveals traits of cold adaptation.</title>
        <authorList>
            <person name="Blanc G."/>
            <person name="Agarkova I."/>
            <person name="Grimwood J."/>
            <person name="Kuo A."/>
            <person name="Brueggeman A."/>
            <person name="Dunigan D."/>
            <person name="Gurnon J."/>
            <person name="Ladunga I."/>
            <person name="Lindquist E."/>
            <person name="Lucas S."/>
            <person name="Pangilinan J."/>
            <person name="Proschold T."/>
            <person name="Salamov A."/>
            <person name="Schmutz J."/>
            <person name="Weeks D."/>
            <person name="Yamada T."/>
            <person name="Claverie J.M."/>
            <person name="Grigoriev I."/>
            <person name="Van Etten J."/>
            <person name="Lomsadze A."/>
            <person name="Borodovsky M."/>
        </authorList>
    </citation>
    <scope>NUCLEOTIDE SEQUENCE [LARGE SCALE GENOMIC DNA]</scope>
    <source>
        <strain evidence="7 8">C-169</strain>
    </source>
</reference>
<comment type="similarity">
    <text evidence="2">Belongs to the TDE1 family.</text>
</comment>
<protein>
    <submittedName>
        <fullName evidence="7">Serinc-domain-containing protein</fullName>
    </submittedName>
</protein>
<dbReference type="Pfam" id="PF03348">
    <property type="entry name" value="Serinc"/>
    <property type="match status" value="2"/>
</dbReference>
<keyword evidence="4 6" id="KW-1133">Transmembrane helix</keyword>
<comment type="caution">
    <text evidence="7">The sequence shown here is derived from an EMBL/GenBank/DDBJ whole genome shotgun (WGS) entry which is preliminary data.</text>
</comment>
<dbReference type="KEGG" id="csl:COCSUDRAFT_54004"/>
<dbReference type="AlphaFoldDB" id="I0YSW8"/>
<evidence type="ECO:0000256" key="1">
    <source>
        <dbReference type="ARBA" id="ARBA00004141"/>
    </source>
</evidence>
<feature type="transmembrane region" description="Helical" evidence="6">
    <location>
        <begin position="227"/>
        <end position="246"/>
    </location>
</feature>
<dbReference type="InterPro" id="IPR005016">
    <property type="entry name" value="TDE1/TMS"/>
</dbReference>
<dbReference type="GeneID" id="17039471"/>
<name>I0YSW8_COCSC</name>
<comment type="subcellular location">
    <subcellularLocation>
        <location evidence="1">Membrane</location>
        <topology evidence="1">Multi-pass membrane protein</topology>
    </subcellularLocation>
</comment>
<dbReference type="GO" id="GO:0016020">
    <property type="term" value="C:membrane"/>
    <property type="evidence" value="ECO:0007669"/>
    <property type="project" value="UniProtKB-SubCell"/>
</dbReference>
<accession>I0YSW8</accession>
<feature type="transmembrane region" description="Helical" evidence="6">
    <location>
        <begin position="105"/>
        <end position="125"/>
    </location>
</feature>
<evidence type="ECO:0000256" key="3">
    <source>
        <dbReference type="ARBA" id="ARBA00022692"/>
    </source>
</evidence>
<evidence type="ECO:0000256" key="4">
    <source>
        <dbReference type="ARBA" id="ARBA00022989"/>
    </source>
</evidence>
<feature type="transmembrane region" description="Helical" evidence="6">
    <location>
        <begin position="12"/>
        <end position="29"/>
    </location>
</feature>
<evidence type="ECO:0000256" key="2">
    <source>
        <dbReference type="ARBA" id="ARBA00006665"/>
    </source>
</evidence>
<feature type="transmembrane region" description="Helical" evidence="6">
    <location>
        <begin position="308"/>
        <end position="329"/>
    </location>
</feature>
<organism evidence="7 8">
    <name type="scientific">Coccomyxa subellipsoidea (strain C-169)</name>
    <name type="common">Green microalga</name>
    <dbReference type="NCBI Taxonomy" id="574566"/>
    <lineage>
        <taxon>Eukaryota</taxon>
        <taxon>Viridiplantae</taxon>
        <taxon>Chlorophyta</taxon>
        <taxon>core chlorophytes</taxon>
        <taxon>Trebouxiophyceae</taxon>
        <taxon>Trebouxiophyceae incertae sedis</taxon>
        <taxon>Coccomyxaceae</taxon>
        <taxon>Coccomyxa</taxon>
        <taxon>Coccomyxa subellipsoidea</taxon>
    </lineage>
</organism>
<dbReference type="eggNOG" id="KOG2592">
    <property type="taxonomic scope" value="Eukaryota"/>
</dbReference>
<dbReference type="PANTHER" id="PTHR10383:SF9">
    <property type="entry name" value="SERINE INCORPORATOR, ISOFORM F"/>
    <property type="match status" value="1"/>
</dbReference>
<dbReference type="EMBL" id="AGSI01000012">
    <property type="protein sequence ID" value="EIE21487.1"/>
    <property type="molecule type" value="Genomic_DNA"/>
</dbReference>
<dbReference type="Proteomes" id="UP000007264">
    <property type="component" value="Unassembled WGS sequence"/>
</dbReference>
<feature type="transmembrane region" description="Helical" evidence="6">
    <location>
        <begin position="63"/>
        <end position="85"/>
    </location>
</feature>
<evidence type="ECO:0000256" key="5">
    <source>
        <dbReference type="ARBA" id="ARBA00023136"/>
    </source>
</evidence>
<keyword evidence="8" id="KW-1185">Reference proteome</keyword>
<feature type="transmembrane region" description="Helical" evidence="6">
    <location>
        <begin position="131"/>
        <end position="152"/>
    </location>
</feature>